<accession>A0ABU1N3Y1</accession>
<dbReference type="SUPFAM" id="SSF48208">
    <property type="entry name" value="Six-hairpin glycosidases"/>
    <property type="match status" value="1"/>
</dbReference>
<feature type="domain" description="Mannosylglycerate hydrolase MGH1-like glycoside hydrolase" evidence="4">
    <location>
        <begin position="450"/>
        <end position="765"/>
    </location>
</feature>
<dbReference type="InterPro" id="IPR054491">
    <property type="entry name" value="MGH1-like_GH"/>
</dbReference>
<dbReference type="InterPro" id="IPR012341">
    <property type="entry name" value="6hp_glycosidase-like_sf"/>
</dbReference>
<dbReference type="InterPro" id="IPR008928">
    <property type="entry name" value="6-hairpin_glycosidase_sf"/>
</dbReference>
<name>A0ABU1N3Y1_9CAUL</name>
<dbReference type="RefSeq" id="WP_310033415.1">
    <property type="nucleotide sequence ID" value="NZ_JAVDRL010000010.1"/>
</dbReference>
<dbReference type="Gene3D" id="1.50.10.10">
    <property type="match status" value="1"/>
</dbReference>
<keyword evidence="2" id="KW-0378">Hydrolase</keyword>
<evidence type="ECO:0000256" key="3">
    <source>
        <dbReference type="ARBA" id="ARBA00023295"/>
    </source>
</evidence>
<dbReference type="PANTHER" id="PTHR10412">
    <property type="entry name" value="MANNOSYL-OLIGOSACCHARIDE GLUCOSIDASE"/>
    <property type="match status" value="1"/>
</dbReference>
<evidence type="ECO:0000256" key="2">
    <source>
        <dbReference type="ARBA" id="ARBA00022801"/>
    </source>
</evidence>
<sequence length="864" mass="95579">MDFALTPAILRQESLIPFAHAGLGMQPVRADPDLSYYAWLYRLEAGVEIRLEWLRLSEAGGVLRARVRNLSDVVCPVVLNWTARLCPPPCPARLERPRSSGIAHLAVPRTPLRPARVSLPSDAVWVNALFYDHFQWAKPGPDESLPYDGRRHGEVVEHDFVDGYGIGQGFGREKGDQIRWRMKLAKPLANAVVRVRYRCAFPSASFVASGLFSGVVTLAGREDPRAFMELDLAVGRLAAGEHDWSLVAMGDAAVELNGFVLVEQNAADAVSFAPHTWALRPQRHDAIRSAVLAFAEETDSTYALSWTDDILPIRTVANDDLRLLETALKSPAAFTLRRVPDAETPEHVTVLTHRVFNLEPGQTAWRDLRVAVGKGGATAELPAADALDMRFAAARRKFGDIDQAPGDRYAESAERLLATAATNMLFPIWTGGAWVRNYSPGREWPSVYTWDSGFTGLGLAKRTPRLSTALLDTYLSPVQDKQAAFLHHGSPLPTQFYQFEALWNLNGGKAFAQERYPRLKRYLEFLLGRAAGSTCRTFGSGLIRTYDYFYNAAGMDDYPAQMAMHAGGLAARVAPAISTAHAIRCAKLLRRIARTLDLHRDVEVWSRDIEALSQALQTHAWDARSGYYAYVIHDATGAPTGWLRSAAGENFNMGLDGVAPLVADIADASQRRAMIDNLMSPERLWTPSGVTAVDQRASYFDRAGYWSGSVWMPHQWLMWKAMLDYGQGALAWRIAQTALDVYSREIARTGLAYEQFDAFTGRGGGWSPFGALSSPIRNWYEAYYQPRTLSGGFNTHVRQQHWSAQGLLARLNVEGEHAASVLVVADRAPRKASWRGKAVAITLRGERAAEIVLTPGDGVLEFDL</sequence>
<reference evidence="5 6" key="1">
    <citation type="submission" date="2023-07" db="EMBL/GenBank/DDBJ databases">
        <title>Sorghum-associated microbial communities from plants grown in Nebraska, USA.</title>
        <authorList>
            <person name="Schachtman D."/>
        </authorList>
    </citation>
    <scope>NUCLEOTIDE SEQUENCE [LARGE SCALE GENOMIC DNA]</scope>
    <source>
        <strain evidence="5 6">DS2154</strain>
    </source>
</reference>
<dbReference type="EMBL" id="JAVDRL010000010">
    <property type="protein sequence ID" value="MDR6532785.1"/>
    <property type="molecule type" value="Genomic_DNA"/>
</dbReference>
<evidence type="ECO:0000259" key="4">
    <source>
        <dbReference type="Pfam" id="PF22422"/>
    </source>
</evidence>
<protein>
    <recommendedName>
        <fullName evidence="4">Mannosylglycerate hydrolase MGH1-like glycoside hydrolase domain-containing protein</fullName>
    </recommendedName>
</protein>
<comment type="similarity">
    <text evidence="1">Belongs to the glycosyl hydrolase 63 family.</text>
</comment>
<evidence type="ECO:0000256" key="1">
    <source>
        <dbReference type="ARBA" id="ARBA00010833"/>
    </source>
</evidence>
<evidence type="ECO:0000313" key="5">
    <source>
        <dbReference type="EMBL" id="MDR6532785.1"/>
    </source>
</evidence>
<dbReference type="InterPro" id="IPR004888">
    <property type="entry name" value="Glycoside_hydrolase_63"/>
</dbReference>
<dbReference type="Proteomes" id="UP001262754">
    <property type="component" value="Unassembled WGS sequence"/>
</dbReference>
<gene>
    <name evidence="5" type="ORF">J2800_003545</name>
</gene>
<keyword evidence="6" id="KW-1185">Reference proteome</keyword>
<evidence type="ECO:0000313" key="6">
    <source>
        <dbReference type="Proteomes" id="UP001262754"/>
    </source>
</evidence>
<keyword evidence="3" id="KW-0326">Glycosidase</keyword>
<dbReference type="Pfam" id="PF22422">
    <property type="entry name" value="MGH1-like_GH"/>
    <property type="match status" value="1"/>
</dbReference>
<comment type="caution">
    <text evidence="5">The sequence shown here is derived from an EMBL/GenBank/DDBJ whole genome shotgun (WGS) entry which is preliminary data.</text>
</comment>
<proteinExistence type="inferred from homology"/>
<organism evidence="5 6">
    <name type="scientific">Caulobacter rhizosphaerae</name>
    <dbReference type="NCBI Taxonomy" id="2010972"/>
    <lineage>
        <taxon>Bacteria</taxon>
        <taxon>Pseudomonadati</taxon>
        <taxon>Pseudomonadota</taxon>
        <taxon>Alphaproteobacteria</taxon>
        <taxon>Caulobacterales</taxon>
        <taxon>Caulobacteraceae</taxon>
        <taxon>Caulobacter</taxon>
    </lineage>
</organism>
<dbReference type="PANTHER" id="PTHR10412:SF11">
    <property type="entry name" value="MANNOSYL-OLIGOSACCHARIDE GLUCOSIDASE"/>
    <property type="match status" value="1"/>
</dbReference>